<reference evidence="2" key="1">
    <citation type="submission" date="2023-03" db="EMBL/GenBank/DDBJ databases">
        <authorList>
            <person name="Julca I."/>
        </authorList>
    </citation>
    <scope>NUCLEOTIDE SEQUENCE</scope>
</reference>
<dbReference type="AlphaFoldDB" id="A0AAV1CHQ1"/>
<protein>
    <submittedName>
        <fullName evidence="2">OLC1v1030461C1</fullName>
    </submittedName>
</protein>
<evidence type="ECO:0000313" key="2">
    <source>
        <dbReference type="EMBL" id="CAI9094683.1"/>
    </source>
</evidence>
<feature type="region of interest" description="Disordered" evidence="1">
    <location>
        <begin position="96"/>
        <end position="183"/>
    </location>
</feature>
<dbReference type="Proteomes" id="UP001161247">
    <property type="component" value="Chromosome 2"/>
</dbReference>
<feature type="compositionally biased region" description="Basic and acidic residues" evidence="1">
    <location>
        <begin position="128"/>
        <end position="143"/>
    </location>
</feature>
<accession>A0AAV1CHQ1</accession>
<organism evidence="2 3">
    <name type="scientific">Oldenlandia corymbosa var. corymbosa</name>
    <dbReference type="NCBI Taxonomy" id="529605"/>
    <lineage>
        <taxon>Eukaryota</taxon>
        <taxon>Viridiplantae</taxon>
        <taxon>Streptophyta</taxon>
        <taxon>Embryophyta</taxon>
        <taxon>Tracheophyta</taxon>
        <taxon>Spermatophyta</taxon>
        <taxon>Magnoliopsida</taxon>
        <taxon>eudicotyledons</taxon>
        <taxon>Gunneridae</taxon>
        <taxon>Pentapetalae</taxon>
        <taxon>asterids</taxon>
        <taxon>lamiids</taxon>
        <taxon>Gentianales</taxon>
        <taxon>Rubiaceae</taxon>
        <taxon>Rubioideae</taxon>
        <taxon>Spermacoceae</taxon>
        <taxon>Hedyotis-Oldenlandia complex</taxon>
        <taxon>Oldenlandia</taxon>
    </lineage>
</organism>
<feature type="compositionally biased region" description="Basic and acidic residues" evidence="1">
    <location>
        <begin position="150"/>
        <end position="166"/>
    </location>
</feature>
<dbReference type="EMBL" id="OX459119">
    <property type="protein sequence ID" value="CAI9094683.1"/>
    <property type="molecule type" value="Genomic_DNA"/>
</dbReference>
<feature type="region of interest" description="Disordered" evidence="1">
    <location>
        <begin position="1"/>
        <end position="21"/>
    </location>
</feature>
<keyword evidence="3" id="KW-1185">Reference proteome</keyword>
<sequence>MLAKDNERNLEGCQGSLATYNDWMTPTSESIKKGDSSDVLDEVGESLPPIFTSLSNCTNAPALKVKGSLDLAQVRGGPIQRLGGTINTMVRVEEDTSITASSARRHSPGDNTTLVEFQRRQERKKAGKSHDGGPEKESAKERLVLGSSRPDPKKQDKANHPPEKENVSSLRNTPATKKRLEDQKLAKIAAELKKLRNDSDQQ</sequence>
<name>A0AAV1CHQ1_OLDCO</name>
<proteinExistence type="predicted"/>
<evidence type="ECO:0000313" key="3">
    <source>
        <dbReference type="Proteomes" id="UP001161247"/>
    </source>
</evidence>
<gene>
    <name evidence="2" type="ORF">OLC1_LOCUS5796</name>
</gene>
<evidence type="ECO:0000256" key="1">
    <source>
        <dbReference type="SAM" id="MobiDB-lite"/>
    </source>
</evidence>
<feature type="compositionally biased region" description="Basic and acidic residues" evidence="1">
    <location>
        <begin position="1"/>
        <end position="10"/>
    </location>
</feature>